<feature type="region of interest" description="Disordered" evidence="4">
    <location>
        <begin position="91"/>
        <end position="116"/>
    </location>
</feature>
<dbReference type="InterPro" id="IPR011991">
    <property type="entry name" value="ArsR-like_HTH"/>
</dbReference>
<accession>A0ABV2LDL0</accession>
<keyword evidence="3" id="KW-0804">Transcription</keyword>
<evidence type="ECO:0000256" key="4">
    <source>
        <dbReference type="SAM" id="MobiDB-lite"/>
    </source>
</evidence>
<dbReference type="CDD" id="cd00090">
    <property type="entry name" value="HTH_ARSR"/>
    <property type="match status" value="1"/>
</dbReference>
<dbReference type="PRINTS" id="PR00778">
    <property type="entry name" value="HTHARSR"/>
</dbReference>
<dbReference type="PANTHER" id="PTHR33154:SF33">
    <property type="entry name" value="TRANSCRIPTIONAL REPRESSOR SDPR"/>
    <property type="match status" value="1"/>
</dbReference>
<dbReference type="InterPro" id="IPR036388">
    <property type="entry name" value="WH-like_DNA-bd_sf"/>
</dbReference>
<dbReference type="SUPFAM" id="SSF46785">
    <property type="entry name" value="Winged helix' DNA-binding domain"/>
    <property type="match status" value="1"/>
</dbReference>
<organism evidence="6 7">
    <name type="scientific">Methylobacterium goesingense</name>
    <dbReference type="NCBI Taxonomy" id="243690"/>
    <lineage>
        <taxon>Bacteria</taxon>
        <taxon>Pseudomonadati</taxon>
        <taxon>Pseudomonadota</taxon>
        <taxon>Alphaproteobacteria</taxon>
        <taxon>Hyphomicrobiales</taxon>
        <taxon>Methylobacteriaceae</taxon>
        <taxon>Methylobacterium</taxon>
    </lineage>
</organism>
<comment type="caution">
    <text evidence="6">The sequence shown here is derived from an EMBL/GenBank/DDBJ whole genome shotgun (WGS) entry which is preliminary data.</text>
</comment>
<evidence type="ECO:0000313" key="6">
    <source>
        <dbReference type="EMBL" id="MET3694815.1"/>
    </source>
</evidence>
<dbReference type="NCBIfam" id="NF033788">
    <property type="entry name" value="HTH_metalloreg"/>
    <property type="match status" value="1"/>
</dbReference>
<dbReference type="SMART" id="SM00418">
    <property type="entry name" value="HTH_ARSR"/>
    <property type="match status" value="1"/>
</dbReference>
<proteinExistence type="predicted"/>
<dbReference type="InterPro" id="IPR036390">
    <property type="entry name" value="WH_DNA-bd_sf"/>
</dbReference>
<dbReference type="PANTHER" id="PTHR33154">
    <property type="entry name" value="TRANSCRIPTIONAL REGULATOR, ARSR FAMILY"/>
    <property type="match status" value="1"/>
</dbReference>
<dbReference type="GO" id="GO:0003677">
    <property type="term" value="F:DNA binding"/>
    <property type="evidence" value="ECO:0007669"/>
    <property type="project" value="UniProtKB-KW"/>
</dbReference>
<protein>
    <submittedName>
        <fullName evidence="6">DNA-binding transcriptional ArsR family regulator</fullName>
    </submittedName>
</protein>
<keyword evidence="1" id="KW-0805">Transcription regulation</keyword>
<reference evidence="6 7" key="1">
    <citation type="submission" date="2024-06" db="EMBL/GenBank/DDBJ databases">
        <title>Genomic Encyclopedia of Type Strains, Phase IV (KMG-IV): sequencing the most valuable type-strain genomes for metagenomic binning, comparative biology and taxonomic classification.</title>
        <authorList>
            <person name="Goeker M."/>
        </authorList>
    </citation>
    <scope>NUCLEOTIDE SEQUENCE [LARGE SCALE GENOMIC DNA]</scope>
    <source>
        <strain evidence="6 7">DSM 21331</strain>
    </source>
</reference>
<dbReference type="Pfam" id="PF12840">
    <property type="entry name" value="HTH_20"/>
    <property type="match status" value="1"/>
</dbReference>
<sequence>MQRVFEALSSSVRRKILAYLAHTELSAGEIAGRFSMSKPSISQHLSVLESAGLIVGEKRGQFVFYRQVEDSLLNTLNGFVQEACPVGRPLRRESAALADERRRGEPDADEPEPRRR</sequence>
<evidence type="ECO:0000259" key="5">
    <source>
        <dbReference type="PROSITE" id="PS50987"/>
    </source>
</evidence>
<name>A0ABV2LDL0_9HYPH</name>
<keyword evidence="2 6" id="KW-0238">DNA-binding</keyword>
<evidence type="ECO:0000256" key="3">
    <source>
        <dbReference type="ARBA" id="ARBA00023163"/>
    </source>
</evidence>
<dbReference type="PROSITE" id="PS50987">
    <property type="entry name" value="HTH_ARSR_2"/>
    <property type="match status" value="1"/>
</dbReference>
<dbReference type="InterPro" id="IPR001845">
    <property type="entry name" value="HTH_ArsR_DNA-bd_dom"/>
</dbReference>
<dbReference type="Proteomes" id="UP001549145">
    <property type="component" value="Unassembled WGS sequence"/>
</dbReference>
<gene>
    <name evidence="6" type="ORF">ABID43_004378</name>
</gene>
<evidence type="ECO:0000313" key="7">
    <source>
        <dbReference type="Proteomes" id="UP001549145"/>
    </source>
</evidence>
<evidence type="ECO:0000256" key="1">
    <source>
        <dbReference type="ARBA" id="ARBA00023015"/>
    </source>
</evidence>
<evidence type="ECO:0000256" key="2">
    <source>
        <dbReference type="ARBA" id="ARBA00023125"/>
    </source>
</evidence>
<feature type="domain" description="HTH arsR-type" evidence="5">
    <location>
        <begin position="1"/>
        <end position="87"/>
    </location>
</feature>
<keyword evidence="7" id="KW-1185">Reference proteome</keyword>
<dbReference type="Gene3D" id="1.10.10.10">
    <property type="entry name" value="Winged helix-like DNA-binding domain superfamily/Winged helix DNA-binding domain"/>
    <property type="match status" value="1"/>
</dbReference>
<dbReference type="InterPro" id="IPR051081">
    <property type="entry name" value="HTH_MetalResp_TranReg"/>
</dbReference>
<dbReference type="RefSeq" id="WP_238279677.1">
    <property type="nucleotide sequence ID" value="NZ_BPQL01000063.1"/>
</dbReference>
<dbReference type="EMBL" id="JBEPMM010000018">
    <property type="protein sequence ID" value="MET3694815.1"/>
    <property type="molecule type" value="Genomic_DNA"/>
</dbReference>